<accession>A0A7D5GEW4</accession>
<dbReference type="RefSeq" id="WP_179171679.1">
    <property type="nucleotide sequence ID" value="NZ_CP058532.1"/>
</dbReference>
<dbReference type="EMBL" id="CP058532">
    <property type="protein sequence ID" value="QLG30105.1"/>
    <property type="molecule type" value="Genomic_DNA"/>
</dbReference>
<proteinExistence type="predicted"/>
<keyword evidence="2" id="KW-1185">Reference proteome</keyword>
<geneLocation type="plasmid" evidence="1 2">
    <name>unnamed3</name>
</geneLocation>
<dbReference type="GeneID" id="56031406"/>
<organism evidence="1 2">
    <name type="scientific">Halorarum halophilum</name>
    <dbReference type="NCBI Taxonomy" id="2743090"/>
    <lineage>
        <taxon>Archaea</taxon>
        <taxon>Methanobacteriati</taxon>
        <taxon>Methanobacteriota</taxon>
        <taxon>Stenosarchaea group</taxon>
        <taxon>Halobacteria</taxon>
        <taxon>Halobacteriales</taxon>
        <taxon>Haloferacaceae</taxon>
        <taxon>Halorarum</taxon>
    </lineage>
</organism>
<protein>
    <submittedName>
        <fullName evidence="1">Uncharacterized protein</fullName>
    </submittedName>
</protein>
<evidence type="ECO:0000313" key="2">
    <source>
        <dbReference type="Proteomes" id="UP000509750"/>
    </source>
</evidence>
<evidence type="ECO:0000313" key="1">
    <source>
        <dbReference type="EMBL" id="QLG30105.1"/>
    </source>
</evidence>
<dbReference type="AlphaFoldDB" id="A0A7D5GEW4"/>
<name>A0A7D5GEW4_9EURY</name>
<reference evidence="1 2" key="1">
    <citation type="submission" date="2020-07" db="EMBL/GenBank/DDBJ databases">
        <title>Gai3-2, isolated from salt lake.</title>
        <authorList>
            <person name="Cui H."/>
            <person name="Shi X."/>
        </authorList>
    </citation>
    <scope>NUCLEOTIDE SEQUENCE [LARGE SCALE GENOMIC DNA]</scope>
    <source>
        <strain evidence="1 2">Gai3-2</strain>
        <plasmid evidence="1 2">unnamed3</plasmid>
    </source>
</reference>
<dbReference type="KEGG" id="halg:HUG10_21195"/>
<keyword evidence="1" id="KW-0614">Plasmid</keyword>
<sequence length="112" mass="12676">MGTKNPTREEYSEPPIDLRPRITRGQHLHLEGAGEGVVDSVNVGYPLEQRDEGIVVNREQLVTRVDIVREGECIVMGLAELEDRLERGTVEVLTWSDRDAELHEAFLRGELL</sequence>
<dbReference type="Proteomes" id="UP000509750">
    <property type="component" value="Plasmid unnamed3"/>
</dbReference>
<gene>
    <name evidence="1" type="ORF">HUG10_21195</name>
</gene>